<feature type="region of interest" description="Disordered" evidence="14">
    <location>
        <begin position="699"/>
        <end position="726"/>
    </location>
</feature>
<dbReference type="PROSITE" id="PS50835">
    <property type="entry name" value="IG_LIKE"/>
    <property type="match status" value="3"/>
</dbReference>
<keyword evidence="19" id="KW-1185">Reference proteome</keyword>
<evidence type="ECO:0000256" key="3">
    <source>
        <dbReference type="ARBA" id="ARBA00022692"/>
    </source>
</evidence>
<keyword evidence="3 15" id="KW-0812">Transmembrane</keyword>
<keyword evidence="6" id="KW-0378">Hydrolase</keyword>
<dbReference type="GO" id="GO:0042008">
    <property type="term" value="F:interleukin-18 receptor activity"/>
    <property type="evidence" value="ECO:0007669"/>
    <property type="project" value="TreeGrafter"/>
</dbReference>
<evidence type="ECO:0000256" key="14">
    <source>
        <dbReference type="SAM" id="MobiDB-lite"/>
    </source>
</evidence>
<evidence type="ECO:0000256" key="4">
    <source>
        <dbReference type="ARBA" id="ARBA00022729"/>
    </source>
</evidence>
<dbReference type="SUPFAM" id="SSF52200">
    <property type="entry name" value="Toll/Interleukin receptor TIR domain"/>
    <property type="match status" value="2"/>
</dbReference>
<keyword evidence="10" id="KW-1015">Disulfide bond</keyword>
<keyword evidence="11 18" id="KW-0675">Receptor</keyword>
<keyword evidence="8" id="KW-0520">NAD</keyword>
<feature type="domain" description="Ig-like" evidence="17">
    <location>
        <begin position="87"/>
        <end position="172"/>
    </location>
</feature>
<dbReference type="InterPro" id="IPR015621">
    <property type="entry name" value="IL-1_rcpt_fam"/>
</dbReference>
<feature type="transmembrane region" description="Helical" evidence="15">
    <location>
        <begin position="495"/>
        <end position="520"/>
    </location>
</feature>
<dbReference type="FunFam" id="3.40.50.10140:FF:000002">
    <property type="entry name" value="Interleukin 1 receptor accessory protein"/>
    <property type="match status" value="2"/>
</dbReference>
<proteinExistence type="inferred from homology"/>
<evidence type="ECO:0000313" key="19">
    <source>
        <dbReference type="Proteomes" id="UP000031443"/>
    </source>
</evidence>
<keyword evidence="4" id="KW-0732">Signal</keyword>
<feature type="domain" description="TIR" evidence="16">
    <location>
        <begin position="278"/>
        <end position="430"/>
    </location>
</feature>
<dbReference type="eggNOG" id="ENOG502QUAC">
    <property type="taxonomic scope" value="Eukaryota"/>
</dbReference>
<keyword evidence="13" id="KW-0393">Immunoglobulin domain</keyword>
<protein>
    <submittedName>
        <fullName evidence="18">Interleukin-1 receptor-like 1</fullName>
    </submittedName>
</protein>
<keyword evidence="9 15" id="KW-0472">Membrane</keyword>
<dbReference type="SUPFAM" id="SSF48726">
    <property type="entry name" value="Immunoglobulin"/>
    <property type="match status" value="3"/>
</dbReference>
<evidence type="ECO:0000256" key="11">
    <source>
        <dbReference type="ARBA" id="ARBA00023170"/>
    </source>
</evidence>
<evidence type="ECO:0000256" key="13">
    <source>
        <dbReference type="ARBA" id="ARBA00023319"/>
    </source>
</evidence>
<dbReference type="Proteomes" id="UP000031443">
    <property type="component" value="Unassembled WGS sequence"/>
</dbReference>
<dbReference type="GO" id="GO:0016787">
    <property type="term" value="F:hydrolase activity"/>
    <property type="evidence" value="ECO:0007669"/>
    <property type="project" value="UniProtKB-KW"/>
</dbReference>
<comment type="subcellular location">
    <subcellularLocation>
        <location evidence="1">Membrane</location>
        <topology evidence="1">Single-pass type I membrane protein</topology>
    </subcellularLocation>
</comment>
<dbReference type="InterPro" id="IPR004074">
    <property type="entry name" value="IL-1_rcpt_I/II-typ"/>
</dbReference>
<dbReference type="PANTHER" id="PTHR11890">
    <property type="entry name" value="INTERLEUKIN-1 RECEPTOR FAMILY MEMBER"/>
    <property type="match status" value="1"/>
</dbReference>
<dbReference type="EMBL" id="KB573110">
    <property type="protein sequence ID" value="EMP27146.1"/>
    <property type="molecule type" value="Genomic_DNA"/>
</dbReference>
<evidence type="ECO:0000256" key="5">
    <source>
        <dbReference type="ARBA" id="ARBA00022737"/>
    </source>
</evidence>
<evidence type="ECO:0000313" key="18">
    <source>
        <dbReference type="EMBL" id="EMP27146.1"/>
    </source>
</evidence>
<evidence type="ECO:0000256" key="9">
    <source>
        <dbReference type="ARBA" id="ARBA00023136"/>
    </source>
</evidence>
<evidence type="ECO:0000256" key="10">
    <source>
        <dbReference type="ARBA" id="ARBA00023157"/>
    </source>
</evidence>
<comment type="similarity">
    <text evidence="2">Belongs to the interleukin-1 receptor family.</text>
</comment>
<sequence>MEDEALVVKCPQDCQNRTVRWYHTQTNQLIPAEEGGRIHSSGRFLWFLPTSKEDSGNYTCVTCYYNYKKQYTVSVMVYPHKQGICFPSQIRYPNDTGTLTSGRIVCPTIDNYENATIVKWYKDCKALQGPREKYLMGEKYLFIKHPQKTDEGHYTCHFTYTHNANVYNVSATRPFIVKGSPVDISCRALLGIGKQNIAVVTWEVNEIKAEDLDTSRFREDRQFFMGRDWEYYGESILNIEEVKEEDFLSNFTCVALNEIEHVKLTVTLQLKVPCKDGKIYDAYVIYPKNRTNEANFVEYFVHQILPDVLENKHGYKLCIFGRDMLPGEDEANAFEMRIQKSRRLIIILTPQLIQYEEFGYEHQIALYSALIQNNIKVILLEMETIGNYEGLQESLRHIIKQQGTIKWKEKHQECPHASNSKFWKLVRQVEDVGRGYTLKCNAVHHNKNVTIMWYKVNFCSLAPLHQLIPVGQYFTSNFKALHARRRNPPDLPRHVFTTGIIVAVFFSLVPVLLMVLSVIFRVDLVLFYRDITGKDDTIGDGKEYDAFVSYLKDSISTNVEERKFALEILPRTLEDHFGYKLCIFERDVSPGGAVVDDVHSFIDKSRRLIIILSQNYISDRVMYELETGLHKALVERKIKIILIEYMLISDYNFLPKSLELLPSRRVVKWKEDKSLPSNSRFWKNLRYLMPVKASRTNIRSHNNSMSPTSEEESQATTVCWESKTFL</sequence>
<evidence type="ECO:0000256" key="6">
    <source>
        <dbReference type="ARBA" id="ARBA00022801"/>
    </source>
</evidence>
<dbReference type="Pfam" id="PF01582">
    <property type="entry name" value="TIR"/>
    <property type="match status" value="2"/>
</dbReference>
<dbReference type="SMART" id="SM00255">
    <property type="entry name" value="TIR"/>
    <property type="match status" value="2"/>
</dbReference>
<dbReference type="InterPro" id="IPR013783">
    <property type="entry name" value="Ig-like_fold"/>
</dbReference>
<dbReference type="Gene3D" id="2.60.40.10">
    <property type="entry name" value="Immunoglobulins"/>
    <property type="match status" value="3"/>
</dbReference>
<evidence type="ECO:0000259" key="16">
    <source>
        <dbReference type="PROSITE" id="PS50104"/>
    </source>
</evidence>
<dbReference type="SMART" id="SM00409">
    <property type="entry name" value="IG"/>
    <property type="match status" value="3"/>
</dbReference>
<keyword evidence="5" id="KW-0677">Repeat</keyword>
<keyword evidence="12" id="KW-0325">Glycoprotein</keyword>
<dbReference type="GO" id="GO:0016020">
    <property type="term" value="C:membrane"/>
    <property type="evidence" value="ECO:0007669"/>
    <property type="project" value="UniProtKB-SubCell"/>
</dbReference>
<evidence type="ECO:0000256" key="7">
    <source>
        <dbReference type="ARBA" id="ARBA00022989"/>
    </source>
</evidence>
<reference evidence="19" key="1">
    <citation type="journal article" date="2013" name="Nat. Genet.">
        <title>The draft genomes of soft-shell turtle and green sea turtle yield insights into the development and evolution of the turtle-specific body plan.</title>
        <authorList>
            <person name="Wang Z."/>
            <person name="Pascual-Anaya J."/>
            <person name="Zadissa A."/>
            <person name="Li W."/>
            <person name="Niimura Y."/>
            <person name="Huang Z."/>
            <person name="Li C."/>
            <person name="White S."/>
            <person name="Xiong Z."/>
            <person name="Fang D."/>
            <person name="Wang B."/>
            <person name="Ming Y."/>
            <person name="Chen Y."/>
            <person name="Zheng Y."/>
            <person name="Kuraku S."/>
            <person name="Pignatelli M."/>
            <person name="Herrero J."/>
            <person name="Beal K."/>
            <person name="Nozawa M."/>
            <person name="Li Q."/>
            <person name="Wang J."/>
            <person name="Zhang H."/>
            <person name="Yu L."/>
            <person name="Shigenobu S."/>
            <person name="Wang J."/>
            <person name="Liu J."/>
            <person name="Flicek P."/>
            <person name="Searle S."/>
            <person name="Wang J."/>
            <person name="Kuratani S."/>
            <person name="Yin Y."/>
            <person name="Aken B."/>
            <person name="Zhang G."/>
            <person name="Irie N."/>
        </authorList>
    </citation>
    <scope>NUCLEOTIDE SEQUENCE [LARGE SCALE GENOMIC DNA]</scope>
</reference>
<name>M7APF3_CHEMY</name>
<dbReference type="SMART" id="SM00408">
    <property type="entry name" value="IGc2"/>
    <property type="match status" value="2"/>
</dbReference>
<feature type="domain" description="TIR" evidence="16">
    <location>
        <begin position="542"/>
        <end position="689"/>
    </location>
</feature>
<evidence type="ECO:0000259" key="17">
    <source>
        <dbReference type="PROSITE" id="PS50835"/>
    </source>
</evidence>
<accession>M7APF3</accession>
<evidence type="ECO:0000256" key="12">
    <source>
        <dbReference type="ARBA" id="ARBA00023180"/>
    </source>
</evidence>
<dbReference type="InterPro" id="IPR007110">
    <property type="entry name" value="Ig-like_dom"/>
</dbReference>
<dbReference type="Gene3D" id="3.40.50.10140">
    <property type="entry name" value="Toll/interleukin-1 receptor homology (TIR) domain"/>
    <property type="match status" value="2"/>
</dbReference>
<dbReference type="AlphaFoldDB" id="M7APF3"/>
<feature type="domain" description="Ig-like" evidence="17">
    <location>
        <begin position="1"/>
        <end position="74"/>
    </location>
</feature>
<dbReference type="InterPro" id="IPR003598">
    <property type="entry name" value="Ig_sub2"/>
</dbReference>
<feature type="domain" description="Ig-like" evidence="17">
    <location>
        <begin position="178"/>
        <end position="265"/>
    </location>
</feature>
<evidence type="ECO:0000256" key="1">
    <source>
        <dbReference type="ARBA" id="ARBA00004479"/>
    </source>
</evidence>
<dbReference type="InterPro" id="IPR000157">
    <property type="entry name" value="TIR_dom"/>
</dbReference>
<dbReference type="FunFam" id="2.60.40.10:FF:000188">
    <property type="entry name" value="Interleukin-1 receptor accessory protein-like 1"/>
    <property type="match status" value="1"/>
</dbReference>
<dbReference type="GO" id="GO:0004908">
    <property type="term" value="F:interleukin-1 receptor activity"/>
    <property type="evidence" value="ECO:0007669"/>
    <property type="project" value="InterPro"/>
</dbReference>
<keyword evidence="7 15" id="KW-1133">Transmembrane helix</keyword>
<gene>
    <name evidence="18" type="ORF">UY3_15745</name>
</gene>
<evidence type="ECO:0000256" key="15">
    <source>
        <dbReference type="SAM" id="Phobius"/>
    </source>
</evidence>
<dbReference type="GO" id="GO:0042007">
    <property type="term" value="F:interleukin-18 binding"/>
    <property type="evidence" value="ECO:0007669"/>
    <property type="project" value="TreeGrafter"/>
</dbReference>
<dbReference type="PRINTS" id="PR01536">
    <property type="entry name" value="INTRLKN1R12F"/>
</dbReference>
<dbReference type="PRINTS" id="PR01537">
    <property type="entry name" value="INTRLKN1R1F"/>
</dbReference>
<organism evidence="18 19">
    <name type="scientific">Chelonia mydas</name>
    <name type="common">Green sea-turtle</name>
    <name type="synonym">Chelonia agassizi</name>
    <dbReference type="NCBI Taxonomy" id="8469"/>
    <lineage>
        <taxon>Eukaryota</taxon>
        <taxon>Metazoa</taxon>
        <taxon>Chordata</taxon>
        <taxon>Craniata</taxon>
        <taxon>Vertebrata</taxon>
        <taxon>Euteleostomi</taxon>
        <taxon>Archelosauria</taxon>
        <taxon>Testudinata</taxon>
        <taxon>Testudines</taxon>
        <taxon>Cryptodira</taxon>
        <taxon>Durocryptodira</taxon>
        <taxon>Americhelydia</taxon>
        <taxon>Chelonioidea</taxon>
        <taxon>Cheloniidae</taxon>
        <taxon>Chelonia</taxon>
    </lineage>
</organism>
<dbReference type="InterPro" id="IPR035897">
    <property type="entry name" value="Toll_tir_struct_dom_sf"/>
</dbReference>
<dbReference type="InterPro" id="IPR036179">
    <property type="entry name" value="Ig-like_dom_sf"/>
</dbReference>
<dbReference type="GO" id="GO:0032729">
    <property type="term" value="P:positive regulation of type II interferon production"/>
    <property type="evidence" value="ECO:0007669"/>
    <property type="project" value="TreeGrafter"/>
</dbReference>
<evidence type="ECO:0000256" key="2">
    <source>
        <dbReference type="ARBA" id="ARBA00009752"/>
    </source>
</evidence>
<dbReference type="STRING" id="8469.M7APF3"/>
<dbReference type="PROSITE" id="PS50104">
    <property type="entry name" value="TIR"/>
    <property type="match status" value="2"/>
</dbReference>
<dbReference type="InterPro" id="IPR003599">
    <property type="entry name" value="Ig_sub"/>
</dbReference>
<evidence type="ECO:0000256" key="8">
    <source>
        <dbReference type="ARBA" id="ARBA00023027"/>
    </source>
</evidence>
<dbReference type="PANTHER" id="PTHR11890:SF6">
    <property type="entry name" value="INTERLEUKIN-18 RECEPTOR 1"/>
    <property type="match status" value="1"/>
</dbReference>